<name>A0A6M1SWJ0_9BACT</name>
<evidence type="ECO:0000313" key="2">
    <source>
        <dbReference type="EMBL" id="NGP75404.1"/>
    </source>
</evidence>
<protein>
    <submittedName>
        <fullName evidence="2">Coiled-coil domain-containing protein 22</fullName>
    </submittedName>
</protein>
<dbReference type="Proteomes" id="UP000473278">
    <property type="component" value="Unassembled WGS sequence"/>
</dbReference>
<gene>
    <name evidence="2" type="ORF">G3570_02080</name>
</gene>
<evidence type="ECO:0000313" key="3">
    <source>
        <dbReference type="Proteomes" id="UP000473278"/>
    </source>
</evidence>
<dbReference type="EMBL" id="JAALLT010000001">
    <property type="protein sequence ID" value="NGP75404.1"/>
    <property type="molecule type" value="Genomic_DNA"/>
</dbReference>
<comment type="caution">
    <text evidence="2">The sequence shown here is derived from an EMBL/GenBank/DDBJ whole genome shotgun (WGS) entry which is preliminary data.</text>
</comment>
<accession>A0A6M1SWJ0</accession>
<reference evidence="2 3" key="1">
    <citation type="submission" date="2020-02" db="EMBL/GenBank/DDBJ databases">
        <title>Balneolaceae bacterium YR4-1, complete genome.</title>
        <authorList>
            <person name="Li Y."/>
            <person name="Wu S."/>
        </authorList>
    </citation>
    <scope>NUCLEOTIDE SEQUENCE [LARGE SCALE GENOMIC DNA]</scope>
    <source>
        <strain evidence="2 3">YR4-1</strain>
    </source>
</reference>
<dbReference type="PROSITE" id="PS51257">
    <property type="entry name" value="PROKAR_LIPOPROTEIN"/>
    <property type="match status" value="1"/>
</dbReference>
<dbReference type="AlphaFoldDB" id="A0A6M1SWJ0"/>
<sequence>MKIIKTFGIIVLSFAIITGCSQKSENESGSAEEMTEEAAKKMEAEFQENREQFISESQARLDSLENKLTEVGKEIQGESDEAQRKMEATWSNLKQQTATIRSNVEKLENASRESWDKLKTTAAEQIDYLESQLAEMEKELES</sequence>
<keyword evidence="3" id="KW-1185">Reference proteome</keyword>
<dbReference type="RefSeq" id="WP_165138681.1">
    <property type="nucleotide sequence ID" value="NZ_JAALLT010000001.1"/>
</dbReference>
<feature type="region of interest" description="Disordered" evidence="1">
    <location>
        <begin position="22"/>
        <end position="44"/>
    </location>
</feature>
<proteinExistence type="predicted"/>
<evidence type="ECO:0000256" key="1">
    <source>
        <dbReference type="SAM" id="MobiDB-lite"/>
    </source>
</evidence>
<organism evidence="2 3">
    <name type="scientific">Halalkalibaculum roseum</name>
    <dbReference type="NCBI Taxonomy" id="2709311"/>
    <lineage>
        <taxon>Bacteria</taxon>
        <taxon>Pseudomonadati</taxon>
        <taxon>Balneolota</taxon>
        <taxon>Balneolia</taxon>
        <taxon>Balneolales</taxon>
        <taxon>Balneolaceae</taxon>
        <taxon>Halalkalibaculum</taxon>
    </lineage>
</organism>